<dbReference type="AlphaFoldDB" id="A0A9Q0BN39"/>
<reference evidence="3" key="1">
    <citation type="journal article" date="2023" name="Genome Biol. Evol.">
        <title>Long-read-based Genome Assembly of Drosophila gunungcola Reveals Fewer Chemosensory Genes in Flower-breeding Species.</title>
        <authorList>
            <person name="Negi A."/>
            <person name="Liao B.Y."/>
            <person name="Yeh S.D."/>
        </authorList>
    </citation>
    <scope>NUCLEOTIDE SEQUENCE</scope>
    <source>
        <strain evidence="3">Sukarami</strain>
    </source>
</reference>
<evidence type="ECO:0000256" key="1">
    <source>
        <dbReference type="ARBA" id="ARBA00022460"/>
    </source>
</evidence>
<dbReference type="Pfam" id="PF00379">
    <property type="entry name" value="Chitin_bind_4"/>
    <property type="match status" value="1"/>
</dbReference>
<name>A0A9Q0BN39_9MUSC</name>
<dbReference type="PANTHER" id="PTHR12236:SF86">
    <property type="entry name" value="CCP84AC-RELATED"/>
    <property type="match status" value="1"/>
</dbReference>
<comment type="caution">
    <text evidence="3">The sequence shown here is derived from an EMBL/GenBank/DDBJ whole genome shotgun (WGS) entry which is preliminary data.</text>
</comment>
<dbReference type="GO" id="GO:0005615">
    <property type="term" value="C:extracellular space"/>
    <property type="evidence" value="ECO:0007669"/>
    <property type="project" value="TreeGrafter"/>
</dbReference>
<dbReference type="GO" id="GO:0042302">
    <property type="term" value="F:structural constituent of cuticle"/>
    <property type="evidence" value="ECO:0007669"/>
    <property type="project" value="UniProtKB-UniRule"/>
</dbReference>
<organism evidence="3 4">
    <name type="scientific">Drosophila gunungcola</name>
    <name type="common">fruit fly</name>
    <dbReference type="NCBI Taxonomy" id="103775"/>
    <lineage>
        <taxon>Eukaryota</taxon>
        <taxon>Metazoa</taxon>
        <taxon>Ecdysozoa</taxon>
        <taxon>Arthropoda</taxon>
        <taxon>Hexapoda</taxon>
        <taxon>Insecta</taxon>
        <taxon>Pterygota</taxon>
        <taxon>Neoptera</taxon>
        <taxon>Endopterygota</taxon>
        <taxon>Diptera</taxon>
        <taxon>Brachycera</taxon>
        <taxon>Muscomorpha</taxon>
        <taxon>Ephydroidea</taxon>
        <taxon>Drosophilidae</taxon>
        <taxon>Drosophila</taxon>
        <taxon>Sophophora</taxon>
    </lineage>
</organism>
<evidence type="ECO:0000313" key="3">
    <source>
        <dbReference type="EMBL" id="KAI8037519.1"/>
    </source>
</evidence>
<dbReference type="EMBL" id="JAMKOV010000012">
    <property type="protein sequence ID" value="KAI8037519.1"/>
    <property type="molecule type" value="Genomic_DNA"/>
</dbReference>
<dbReference type="Proteomes" id="UP001059596">
    <property type="component" value="Unassembled WGS sequence"/>
</dbReference>
<dbReference type="InterPro" id="IPR051217">
    <property type="entry name" value="Insect_Cuticle_Struc_Prot"/>
</dbReference>
<protein>
    <recommendedName>
        <fullName evidence="5">Pro-resilin</fullName>
    </recommendedName>
</protein>
<keyword evidence="1 2" id="KW-0193">Cuticle</keyword>
<gene>
    <name evidence="3" type="ORF">M5D96_009671</name>
</gene>
<dbReference type="GO" id="GO:0031012">
    <property type="term" value="C:extracellular matrix"/>
    <property type="evidence" value="ECO:0007669"/>
    <property type="project" value="TreeGrafter"/>
</dbReference>
<keyword evidence="4" id="KW-1185">Reference proteome</keyword>
<dbReference type="InterPro" id="IPR000618">
    <property type="entry name" value="Insect_cuticle"/>
</dbReference>
<dbReference type="PROSITE" id="PS51155">
    <property type="entry name" value="CHIT_BIND_RR_2"/>
    <property type="match status" value="1"/>
</dbReference>
<evidence type="ECO:0000313" key="4">
    <source>
        <dbReference type="Proteomes" id="UP001059596"/>
    </source>
</evidence>
<evidence type="ECO:0000256" key="2">
    <source>
        <dbReference type="PROSITE-ProRule" id="PRU00497"/>
    </source>
</evidence>
<dbReference type="PANTHER" id="PTHR12236">
    <property type="entry name" value="STRUCTURAL CONTITUENT OF CUTICLE"/>
    <property type="match status" value="1"/>
</dbReference>
<accession>A0A9Q0BN39</accession>
<dbReference type="InterPro" id="IPR031311">
    <property type="entry name" value="CHIT_BIND_RR_consensus"/>
</dbReference>
<dbReference type="PROSITE" id="PS00233">
    <property type="entry name" value="CHIT_BIND_RR_1"/>
    <property type="match status" value="1"/>
</dbReference>
<evidence type="ECO:0008006" key="5">
    <source>
        <dbReference type="Google" id="ProtNLM"/>
    </source>
</evidence>
<sequence>MNILAPPAARVNHKGSDGWLGGGLLQQYASKYAFGYRIRDFHTGNDFGHKQNRDLHGVTRGQYHILLPDGRIQNVIYHADDTGFHADVSFESGAKH</sequence>
<proteinExistence type="predicted"/>